<dbReference type="InterPro" id="IPR006016">
    <property type="entry name" value="UspA"/>
</dbReference>
<dbReference type="InterPro" id="IPR006015">
    <property type="entry name" value="Universal_stress_UspA"/>
</dbReference>
<evidence type="ECO:0000256" key="1">
    <source>
        <dbReference type="ARBA" id="ARBA00008791"/>
    </source>
</evidence>
<organism evidence="3 4">
    <name type="scientific">Streptomyces boetiae</name>
    <dbReference type="NCBI Taxonomy" id="3075541"/>
    <lineage>
        <taxon>Bacteria</taxon>
        <taxon>Bacillati</taxon>
        <taxon>Actinomycetota</taxon>
        <taxon>Actinomycetes</taxon>
        <taxon>Kitasatosporales</taxon>
        <taxon>Streptomycetaceae</taxon>
        <taxon>Streptomyces</taxon>
    </lineage>
</organism>
<dbReference type="PANTHER" id="PTHR46553:SF3">
    <property type="entry name" value="ADENINE NUCLEOTIDE ALPHA HYDROLASES-LIKE SUPERFAMILY PROTEIN"/>
    <property type="match status" value="1"/>
</dbReference>
<proteinExistence type="inferred from homology"/>
<dbReference type="Pfam" id="PF00582">
    <property type="entry name" value="Usp"/>
    <property type="match status" value="2"/>
</dbReference>
<gene>
    <name evidence="3" type="ORF">RM780_22860</name>
</gene>
<dbReference type="InterPro" id="IPR014729">
    <property type="entry name" value="Rossmann-like_a/b/a_fold"/>
</dbReference>
<reference evidence="4" key="1">
    <citation type="submission" date="2023-07" db="EMBL/GenBank/DDBJ databases">
        <title>30 novel species of actinomycetes from the DSMZ collection.</title>
        <authorList>
            <person name="Nouioui I."/>
        </authorList>
    </citation>
    <scope>NUCLEOTIDE SEQUENCE [LARGE SCALE GENOMIC DNA]</scope>
    <source>
        <strain evidence="4">DSM 44917</strain>
    </source>
</reference>
<evidence type="ECO:0000259" key="2">
    <source>
        <dbReference type="Pfam" id="PF00582"/>
    </source>
</evidence>
<feature type="domain" description="UspA" evidence="2">
    <location>
        <begin position="2"/>
        <end position="141"/>
    </location>
</feature>
<protein>
    <submittedName>
        <fullName evidence="3">Universal stress protein</fullName>
    </submittedName>
</protein>
<evidence type="ECO:0000313" key="3">
    <source>
        <dbReference type="EMBL" id="MDT0309774.1"/>
    </source>
</evidence>
<dbReference type="Gene3D" id="3.40.50.620">
    <property type="entry name" value="HUPs"/>
    <property type="match status" value="2"/>
</dbReference>
<comment type="similarity">
    <text evidence="1">Belongs to the universal stress protein A family.</text>
</comment>
<evidence type="ECO:0000313" key="4">
    <source>
        <dbReference type="Proteomes" id="UP001183388"/>
    </source>
</evidence>
<dbReference type="PRINTS" id="PR01438">
    <property type="entry name" value="UNVRSLSTRESS"/>
</dbReference>
<dbReference type="RefSeq" id="WP_311632736.1">
    <property type="nucleotide sequence ID" value="NZ_JAVREN010000046.1"/>
</dbReference>
<dbReference type="SUPFAM" id="SSF52402">
    <property type="entry name" value="Adenine nucleotide alpha hydrolases-like"/>
    <property type="match status" value="2"/>
</dbReference>
<feature type="domain" description="UspA" evidence="2">
    <location>
        <begin position="149"/>
        <end position="289"/>
    </location>
</feature>
<sequence length="292" mass="29466">MSGPVVVGVDGSASGLAAVETAAREAQLRGVGLRVVHAFIWPAMHAELGPPPFGPPGSGLRNAADRLVAQAVERARAVAPDVPIATALVTGGPSAVLRAQSRDASLMVVGTRGLGGFTGLLVGSTAVDLAAHGHCPLLVVRGEPAAAGPVVLGTDGSPANAAATEFAFAEAALRGVELVALHAWTPWNAPVPPPRDPAHVYAAPPGDLAAAEERLLAEAVAGLSGKYPDVPVRRTLVRGNARETLIDASRTAGLLVLGARGHGGFAGLVLGSVSQALLHHAHCPLAVVRDRH</sequence>
<dbReference type="PANTHER" id="PTHR46553">
    <property type="entry name" value="ADENINE NUCLEOTIDE ALPHA HYDROLASES-LIKE SUPERFAMILY PROTEIN"/>
    <property type="match status" value="1"/>
</dbReference>
<keyword evidence="4" id="KW-1185">Reference proteome</keyword>
<accession>A0ABU2LDW0</accession>
<dbReference type="EMBL" id="JAVREN010000046">
    <property type="protein sequence ID" value="MDT0309774.1"/>
    <property type="molecule type" value="Genomic_DNA"/>
</dbReference>
<comment type="caution">
    <text evidence="3">The sequence shown here is derived from an EMBL/GenBank/DDBJ whole genome shotgun (WGS) entry which is preliminary data.</text>
</comment>
<name>A0ABU2LDW0_9ACTN</name>
<dbReference type="Proteomes" id="UP001183388">
    <property type="component" value="Unassembled WGS sequence"/>
</dbReference>